<dbReference type="Proteomes" id="UP001596161">
    <property type="component" value="Unassembled WGS sequence"/>
</dbReference>
<dbReference type="SUPFAM" id="SSF52743">
    <property type="entry name" value="Subtilisin-like"/>
    <property type="match status" value="1"/>
</dbReference>
<feature type="active site" description="Charge relay system" evidence="5">
    <location>
        <position position="447"/>
    </location>
</feature>
<organism evidence="11 12">
    <name type="scientific">Adhaeribacter terreus</name>
    <dbReference type="NCBI Taxonomy" id="529703"/>
    <lineage>
        <taxon>Bacteria</taxon>
        <taxon>Pseudomonadati</taxon>
        <taxon>Bacteroidota</taxon>
        <taxon>Cytophagia</taxon>
        <taxon>Cytophagales</taxon>
        <taxon>Hymenobacteraceae</taxon>
        <taxon>Adhaeribacter</taxon>
    </lineage>
</organism>
<gene>
    <name evidence="11" type="ORF">ACFPIB_15555</name>
</gene>
<dbReference type="Pfam" id="PF19081">
    <property type="entry name" value="Ig_7"/>
    <property type="match status" value="1"/>
</dbReference>
<evidence type="ECO:0000256" key="5">
    <source>
        <dbReference type="PROSITE-ProRule" id="PRU01240"/>
    </source>
</evidence>
<evidence type="ECO:0000256" key="6">
    <source>
        <dbReference type="SAM" id="SignalP"/>
    </source>
</evidence>
<sequence>MKKLLLRTLKLFIAMLFPGLLFAQQNQDYTMLLNAGKFIPRENIQNLKPDAEIFRNSAFNGKSYVVLQFETLPDQAQKVQLNAAGITLLDYLPNLAYIASVPQHFNPAQFRNFNVRSVFMLSAAQKTVPALLKNTIPAHAIKQKGYADLTVITYEKLASATIKKELTKLQIEVLEEMPMFRTFTFRVPQKNILKLINLPFVQWVEPIDAPNEAENLLGRTLHRVNVLNDGIRNLKGDSIKIGIWDGGEVSPHIDFSPTASRLIMMETSSPASHSTHVAGTIGGRGIINPKARGMAPNAKLYSYNFSGNITSEMFTAIPTLNLNVSSHSYGSSGLQSCGITGASVAYSTTSRSTDINLNTFPSHLHVHSAGNSQSACSGGWSTISGSGKTAKNNILVANITTTETMNNSSSFGPVHDGRVKPEISSLGTNVLSTYTPLNTYSTITGTSMATPGVSGSVALLVERYKQLNANVAPISSLIKGVVCNTAQDLGNPGPDYKFGFGRINALAAVKALEQNRYVINTIATGATNDVTITVPSGAVKLKVMLTWNDPAGTANASTALVNNLDLKVINGSTTTLPWVLDKFNPSANATRALDNISNIEQVTLDNPVAGTYTLRVNGTAVPTGANQQYSLTWEVTQPNIEVIYPNGGESLSPGSQETITWDNAGVTSSQTIQYSVNNGATWTTISSSVPAATTRYSWTIPAGLNTVTALIKIASGTLTDQSDATFKILGTPASLAANPGLCPGTLNFSWPAVTNATHYDLLKLDAVTGNWVSLASNVTGTTYAAAGLLPGASMWFTIVAKNNLTGSQSERALAINRTISNNGSLSLGAISGQTNLCMSSQNIPYTVPTASGVTTYTWSVPAGVTIVSGQGTNNIVVNYPASAVSGNISVFGTSGACQTSTKTLAVSSSAVVNPPVSNGDRILCDYNPTPVLTASATVPAGFSVIWYNAPIGGTIVSNPTLNTPGTVTYYAASHNISGNCESTTRTPVTLTINTAPPAVISTSSTAVCNGGEATLTASTGNTYYWNTGERTQSIKVKLPGNYSVTVTQANGCSNTSAPTTISLAPNPVVTLNAAPYTKLYPGLSTTLSAKTNTNGNLTYSWLKNGMVLTGKTASTLPVSVDDLGQYEVIITTADGCTGISEKLAISDSVSNYVFIYPNPNNGRFQIRFNNQTGSDHVYSLIIYDAKGAQVLNQHYTTKQAYEKTGFNLSQYGKGIYWLQLQDANGKKLGSGRIMVQ</sequence>
<dbReference type="NCBIfam" id="TIGR04183">
    <property type="entry name" value="Por_Secre_tail"/>
    <property type="match status" value="1"/>
</dbReference>
<dbReference type="InterPro" id="IPR051048">
    <property type="entry name" value="Peptidase_S8/S53_subtilisin"/>
</dbReference>
<evidence type="ECO:0000256" key="1">
    <source>
        <dbReference type="ARBA" id="ARBA00011073"/>
    </source>
</evidence>
<dbReference type="PRINTS" id="PR00723">
    <property type="entry name" value="SUBTILISIN"/>
</dbReference>
<proteinExistence type="inferred from homology"/>
<dbReference type="InterPro" id="IPR015500">
    <property type="entry name" value="Peptidase_S8_subtilisin-rel"/>
</dbReference>
<dbReference type="InterPro" id="IPR023828">
    <property type="entry name" value="Peptidase_S8_Ser-AS"/>
</dbReference>
<keyword evidence="4 5" id="KW-0720">Serine protease</keyword>
<feature type="domain" description="Peptidase S8/S53" evidence="7">
    <location>
        <begin position="236"/>
        <end position="501"/>
    </location>
</feature>
<keyword evidence="6" id="KW-0732">Signal</keyword>
<dbReference type="InterPro" id="IPR036852">
    <property type="entry name" value="Peptidase_S8/S53_dom_sf"/>
</dbReference>
<dbReference type="PROSITE" id="PS00138">
    <property type="entry name" value="SUBTILASE_SER"/>
    <property type="match status" value="1"/>
</dbReference>
<keyword evidence="12" id="KW-1185">Reference proteome</keyword>
<keyword evidence="3 5" id="KW-0378">Hydrolase</keyword>
<dbReference type="InterPro" id="IPR026444">
    <property type="entry name" value="Secre_tail"/>
</dbReference>
<dbReference type="InterPro" id="IPR045829">
    <property type="entry name" value="PKD_6"/>
</dbReference>
<keyword evidence="2 5" id="KW-0645">Protease</keyword>
<feature type="domain" description="PKD-like" evidence="10">
    <location>
        <begin position="827"/>
        <end position="906"/>
    </location>
</feature>
<comment type="caution">
    <text evidence="11">The sequence shown here is derived from an EMBL/GenBank/DDBJ whole genome shotgun (WGS) entry which is preliminary data.</text>
</comment>
<evidence type="ECO:0000259" key="9">
    <source>
        <dbReference type="Pfam" id="PF19081"/>
    </source>
</evidence>
<feature type="active site" description="Charge relay system" evidence="5">
    <location>
        <position position="273"/>
    </location>
</feature>
<protein>
    <submittedName>
        <fullName evidence="11">S8 family serine peptidase</fullName>
    </submittedName>
</protein>
<dbReference type="InterPro" id="IPR044023">
    <property type="entry name" value="Ig_7"/>
</dbReference>
<dbReference type="EMBL" id="JBHSKT010000011">
    <property type="protein sequence ID" value="MFC5272033.1"/>
    <property type="molecule type" value="Genomic_DNA"/>
</dbReference>
<feature type="domain" description="Ig-like" evidence="9">
    <location>
        <begin position="919"/>
        <end position="993"/>
    </location>
</feature>
<dbReference type="Gene3D" id="2.60.40.10">
    <property type="entry name" value="Immunoglobulins"/>
    <property type="match status" value="2"/>
</dbReference>
<name>A0ABW0ECC9_9BACT</name>
<dbReference type="Pfam" id="PF18962">
    <property type="entry name" value="Por_Secre_tail"/>
    <property type="match status" value="1"/>
</dbReference>
<dbReference type="PANTHER" id="PTHR43399">
    <property type="entry name" value="SUBTILISIN-RELATED"/>
    <property type="match status" value="1"/>
</dbReference>
<evidence type="ECO:0000256" key="2">
    <source>
        <dbReference type="ARBA" id="ARBA00022670"/>
    </source>
</evidence>
<evidence type="ECO:0000259" key="8">
    <source>
        <dbReference type="Pfam" id="PF18962"/>
    </source>
</evidence>
<evidence type="ECO:0000259" key="7">
    <source>
        <dbReference type="Pfam" id="PF00082"/>
    </source>
</evidence>
<dbReference type="Gene3D" id="2.60.120.380">
    <property type="match status" value="1"/>
</dbReference>
<evidence type="ECO:0000256" key="3">
    <source>
        <dbReference type="ARBA" id="ARBA00022801"/>
    </source>
</evidence>
<evidence type="ECO:0000259" key="10">
    <source>
        <dbReference type="Pfam" id="PF19408"/>
    </source>
</evidence>
<evidence type="ECO:0000256" key="4">
    <source>
        <dbReference type="ARBA" id="ARBA00022825"/>
    </source>
</evidence>
<dbReference type="PROSITE" id="PS51892">
    <property type="entry name" value="SUBTILASE"/>
    <property type="match status" value="1"/>
</dbReference>
<feature type="domain" description="Secretion system C-terminal sorting" evidence="8">
    <location>
        <begin position="1155"/>
        <end position="1227"/>
    </location>
</feature>
<dbReference type="RefSeq" id="WP_378018393.1">
    <property type="nucleotide sequence ID" value="NZ_JBHSKT010000011.1"/>
</dbReference>
<comment type="similarity">
    <text evidence="1 5">Belongs to the peptidase S8 family.</text>
</comment>
<dbReference type="InterPro" id="IPR013783">
    <property type="entry name" value="Ig-like_fold"/>
</dbReference>
<evidence type="ECO:0000313" key="11">
    <source>
        <dbReference type="EMBL" id="MFC5272033.1"/>
    </source>
</evidence>
<feature type="chain" id="PRO_5046242258" evidence="6">
    <location>
        <begin position="24"/>
        <end position="1236"/>
    </location>
</feature>
<dbReference type="Pfam" id="PF00082">
    <property type="entry name" value="Peptidase_S8"/>
    <property type="match status" value="1"/>
</dbReference>
<feature type="signal peptide" evidence="6">
    <location>
        <begin position="1"/>
        <end position="23"/>
    </location>
</feature>
<dbReference type="InterPro" id="IPR036116">
    <property type="entry name" value="FN3_sf"/>
</dbReference>
<dbReference type="SUPFAM" id="SSF49265">
    <property type="entry name" value="Fibronectin type III"/>
    <property type="match status" value="1"/>
</dbReference>
<dbReference type="InterPro" id="IPR034058">
    <property type="entry name" value="TagA/B/C/D_pept_dom"/>
</dbReference>
<dbReference type="Gene3D" id="3.40.50.200">
    <property type="entry name" value="Peptidase S8/S53 domain"/>
    <property type="match status" value="1"/>
</dbReference>
<dbReference type="CDD" id="cd04842">
    <property type="entry name" value="Peptidases_S8_Kp43_protease"/>
    <property type="match status" value="1"/>
</dbReference>
<reference evidence="12" key="1">
    <citation type="journal article" date="2019" name="Int. J. Syst. Evol. Microbiol.">
        <title>The Global Catalogue of Microorganisms (GCM) 10K type strain sequencing project: providing services to taxonomists for standard genome sequencing and annotation.</title>
        <authorList>
            <consortium name="The Broad Institute Genomics Platform"/>
            <consortium name="The Broad Institute Genome Sequencing Center for Infectious Disease"/>
            <person name="Wu L."/>
            <person name="Ma J."/>
        </authorList>
    </citation>
    <scope>NUCLEOTIDE SEQUENCE [LARGE SCALE GENOMIC DNA]</scope>
    <source>
        <strain evidence="12">KACC 12602</strain>
    </source>
</reference>
<dbReference type="Pfam" id="PF19408">
    <property type="entry name" value="PKD_6"/>
    <property type="match status" value="1"/>
</dbReference>
<dbReference type="PANTHER" id="PTHR43399:SF4">
    <property type="entry name" value="CELL WALL-ASSOCIATED PROTEASE"/>
    <property type="match status" value="1"/>
</dbReference>
<feature type="active site" description="Charge relay system" evidence="5">
    <location>
        <position position="245"/>
    </location>
</feature>
<accession>A0ABW0ECC9</accession>
<evidence type="ECO:0000313" key="12">
    <source>
        <dbReference type="Proteomes" id="UP001596161"/>
    </source>
</evidence>
<dbReference type="InterPro" id="IPR000209">
    <property type="entry name" value="Peptidase_S8/S53_dom"/>
</dbReference>